<reference evidence="3" key="1">
    <citation type="submission" date="2021-06" db="EMBL/GenBank/DDBJ databases">
        <authorList>
            <person name="Hodson N. C."/>
            <person name="Mongue J. A."/>
            <person name="Jaron S. K."/>
        </authorList>
    </citation>
    <scope>NUCLEOTIDE SEQUENCE</scope>
</reference>
<proteinExistence type="predicted"/>
<feature type="transmembrane region" description="Helical" evidence="2">
    <location>
        <begin position="66"/>
        <end position="88"/>
    </location>
</feature>
<evidence type="ECO:0000313" key="3">
    <source>
        <dbReference type="EMBL" id="CAG7684004.1"/>
    </source>
</evidence>
<dbReference type="AlphaFoldDB" id="A0A8J2JG57"/>
<accession>A0A8J2JG57</accession>
<keyword evidence="4" id="KW-1185">Reference proteome</keyword>
<sequence>MKSFPCKYLHISLIRGSGSLEIEFCCENTPYREYPSLTGASDCDSEENASSCPPHEDDSGLSGSGLAITMFIIIAAALVIVGCGWLCAMMGNFDLFSSSDGYLRVPLNSEENTDFSQSMESI</sequence>
<comment type="caution">
    <text evidence="3">The sequence shown here is derived from an EMBL/GenBank/DDBJ whole genome shotgun (WGS) entry which is preliminary data.</text>
</comment>
<evidence type="ECO:0000256" key="1">
    <source>
        <dbReference type="SAM" id="MobiDB-lite"/>
    </source>
</evidence>
<organism evidence="3 4">
    <name type="scientific">Allacma fusca</name>
    <dbReference type="NCBI Taxonomy" id="39272"/>
    <lineage>
        <taxon>Eukaryota</taxon>
        <taxon>Metazoa</taxon>
        <taxon>Ecdysozoa</taxon>
        <taxon>Arthropoda</taxon>
        <taxon>Hexapoda</taxon>
        <taxon>Collembola</taxon>
        <taxon>Symphypleona</taxon>
        <taxon>Sminthuridae</taxon>
        <taxon>Allacma</taxon>
    </lineage>
</organism>
<keyword evidence="2" id="KW-0472">Membrane</keyword>
<feature type="region of interest" description="Disordered" evidence="1">
    <location>
        <begin position="39"/>
        <end position="61"/>
    </location>
</feature>
<evidence type="ECO:0000256" key="2">
    <source>
        <dbReference type="SAM" id="Phobius"/>
    </source>
</evidence>
<dbReference type="Proteomes" id="UP000708208">
    <property type="component" value="Unassembled WGS sequence"/>
</dbReference>
<dbReference type="EMBL" id="CAJVCH010017893">
    <property type="protein sequence ID" value="CAG7684004.1"/>
    <property type="molecule type" value="Genomic_DNA"/>
</dbReference>
<gene>
    <name evidence="3" type="ORF">AFUS01_LOCUS3040</name>
</gene>
<keyword evidence="2" id="KW-0812">Transmembrane</keyword>
<protein>
    <submittedName>
        <fullName evidence="3">Uncharacterized protein</fullName>
    </submittedName>
</protein>
<evidence type="ECO:0000313" key="4">
    <source>
        <dbReference type="Proteomes" id="UP000708208"/>
    </source>
</evidence>
<keyword evidence="2" id="KW-1133">Transmembrane helix</keyword>
<name>A0A8J2JG57_9HEXA</name>